<dbReference type="SUPFAM" id="SSF54611">
    <property type="entry name" value="SecB-like"/>
    <property type="match status" value="1"/>
</dbReference>
<name>A0A4D6XV44_9GAMM</name>
<dbReference type="Pfam" id="PF02556">
    <property type="entry name" value="SecB"/>
    <property type="match status" value="1"/>
</dbReference>
<dbReference type="PRINTS" id="PR01594">
    <property type="entry name" value="SECBCHAPRONE"/>
</dbReference>
<dbReference type="NCBIfam" id="TIGR00809">
    <property type="entry name" value="secB"/>
    <property type="match status" value="1"/>
</dbReference>
<evidence type="ECO:0000313" key="7">
    <source>
        <dbReference type="Proteomes" id="UP000298660"/>
    </source>
</evidence>
<evidence type="ECO:0000256" key="5">
    <source>
        <dbReference type="HAMAP-Rule" id="MF_00821"/>
    </source>
</evidence>
<dbReference type="GO" id="GO:0015031">
    <property type="term" value="P:protein transport"/>
    <property type="evidence" value="ECO:0007669"/>
    <property type="project" value="UniProtKB-UniRule"/>
</dbReference>
<organism evidence="6 7">
    <name type="scientific">Buchnera aphidicola</name>
    <name type="common">Acyrthosiphon lactucae</name>
    <dbReference type="NCBI Taxonomy" id="1241832"/>
    <lineage>
        <taxon>Bacteria</taxon>
        <taxon>Pseudomonadati</taxon>
        <taxon>Pseudomonadota</taxon>
        <taxon>Gammaproteobacteria</taxon>
        <taxon>Enterobacterales</taxon>
        <taxon>Erwiniaceae</taxon>
        <taxon>Buchnera</taxon>
    </lineage>
</organism>
<dbReference type="Proteomes" id="UP000298660">
    <property type="component" value="Chromosome"/>
</dbReference>
<dbReference type="AlphaFoldDB" id="A0A4D6XV44"/>
<dbReference type="PANTHER" id="PTHR36918">
    <property type="match status" value="1"/>
</dbReference>
<dbReference type="NCBIfam" id="NF004393">
    <property type="entry name" value="PRK05751.1-4"/>
    <property type="match status" value="1"/>
</dbReference>
<evidence type="ECO:0000256" key="3">
    <source>
        <dbReference type="ARBA" id="ARBA00022927"/>
    </source>
</evidence>
<dbReference type="InterPro" id="IPR035958">
    <property type="entry name" value="SecB-like_sf"/>
</dbReference>
<keyword evidence="5" id="KW-0963">Cytoplasm</keyword>
<evidence type="ECO:0000256" key="4">
    <source>
        <dbReference type="ARBA" id="ARBA00023010"/>
    </source>
</evidence>
<sequence length="149" mass="17615">MSEEKKKQESFEIRRIYIKDASFEAPNTPNIFHIDWKPDIQFNLNTNIKKIEKNIFEVILKIRLIVKIENDLVFLCDIDQAGIFFIKNLSEKRLKHCLYSYCPNILFPYARACISSFISYGSFPQINLAPINFDALYYNHLKLEKKVSK</sequence>
<dbReference type="GO" id="GO:0006457">
    <property type="term" value="P:protein folding"/>
    <property type="evidence" value="ECO:0007669"/>
    <property type="project" value="UniProtKB-UniRule"/>
</dbReference>
<evidence type="ECO:0000256" key="1">
    <source>
        <dbReference type="ARBA" id="ARBA00009990"/>
    </source>
</evidence>
<dbReference type="GO" id="GO:0005737">
    <property type="term" value="C:cytoplasm"/>
    <property type="evidence" value="ECO:0007669"/>
    <property type="project" value="UniProtKB-SubCell"/>
</dbReference>
<reference evidence="6 7" key="1">
    <citation type="submission" date="2018-12" db="EMBL/GenBank/DDBJ databases">
        <authorList>
            <person name="Chong R.A."/>
        </authorList>
    </citation>
    <scope>NUCLEOTIDE SEQUENCE [LARGE SCALE GENOMIC DNA]</scope>
    <source>
        <strain evidence="6 7">Ala</strain>
    </source>
</reference>
<proteinExistence type="inferred from homology"/>
<evidence type="ECO:0000256" key="2">
    <source>
        <dbReference type="ARBA" id="ARBA00022448"/>
    </source>
</evidence>
<comment type="function">
    <text evidence="5">One of the proteins required for the normal export of preproteins out of the cell cytoplasm. It is a molecular chaperone that binds to a subset of precursor proteins, maintaining them in a translocation-competent state. It also specifically binds to its receptor SecA.</text>
</comment>
<dbReference type="GO" id="GO:0051262">
    <property type="term" value="P:protein tetramerization"/>
    <property type="evidence" value="ECO:0007669"/>
    <property type="project" value="InterPro"/>
</dbReference>
<dbReference type="RefSeq" id="WP_158339254.1">
    <property type="nucleotide sequence ID" value="NZ_CP034891.1"/>
</dbReference>
<dbReference type="EMBL" id="CP034891">
    <property type="protein sequence ID" value="QCI17471.1"/>
    <property type="molecule type" value="Genomic_DNA"/>
</dbReference>
<dbReference type="OrthoDB" id="9795145at2"/>
<dbReference type="PANTHER" id="PTHR36918:SF1">
    <property type="entry name" value="PROTEIN-EXPORT PROTEIN SECB"/>
    <property type="match status" value="1"/>
</dbReference>
<comment type="subcellular location">
    <subcellularLocation>
        <location evidence="5">Cytoplasm</location>
    </subcellularLocation>
</comment>
<protein>
    <recommendedName>
        <fullName evidence="5">Protein-export protein SecB</fullName>
    </recommendedName>
</protein>
<keyword evidence="2 5" id="KW-0813">Transport</keyword>
<comment type="similarity">
    <text evidence="1 5">Belongs to the SecB family.</text>
</comment>
<gene>
    <name evidence="5 6" type="primary">secB</name>
    <name evidence="6" type="ORF">D9V61_00265</name>
</gene>
<evidence type="ECO:0000313" key="6">
    <source>
        <dbReference type="EMBL" id="QCI17471.1"/>
    </source>
</evidence>
<accession>A0A4D6XV44</accession>
<keyword evidence="3 5" id="KW-0653">Protein transport</keyword>
<dbReference type="HAMAP" id="MF_00821">
    <property type="entry name" value="SecB"/>
    <property type="match status" value="1"/>
</dbReference>
<dbReference type="InterPro" id="IPR003708">
    <property type="entry name" value="SecB"/>
</dbReference>
<comment type="subunit">
    <text evidence="5">Homotetramer, a dimer of dimers. One homotetramer interacts with 1 SecA dimer.</text>
</comment>
<dbReference type="GO" id="GO:0051082">
    <property type="term" value="F:unfolded protein binding"/>
    <property type="evidence" value="ECO:0007669"/>
    <property type="project" value="InterPro"/>
</dbReference>
<reference evidence="6 7" key="2">
    <citation type="submission" date="2019-05" db="EMBL/GenBank/DDBJ databases">
        <title>Genome evolution of the obligate endosymbiont Buchnera aphidicola.</title>
        <authorList>
            <person name="Moran N.A."/>
        </authorList>
    </citation>
    <scope>NUCLEOTIDE SEQUENCE [LARGE SCALE GENOMIC DNA]</scope>
    <source>
        <strain evidence="6 7">Ala</strain>
    </source>
</reference>
<dbReference type="Gene3D" id="3.10.420.10">
    <property type="entry name" value="SecB-like"/>
    <property type="match status" value="1"/>
</dbReference>
<keyword evidence="4 5" id="KW-0811">Translocation</keyword>
<keyword evidence="5" id="KW-0143">Chaperone</keyword>